<dbReference type="RefSeq" id="WP_230066150.1">
    <property type="nucleotide sequence ID" value="NZ_BAABLL010000010.1"/>
</dbReference>
<gene>
    <name evidence="2" type="ORF">ACFOW9_13395</name>
</gene>
<dbReference type="EMBL" id="JBHSCQ010000022">
    <property type="protein sequence ID" value="MFC4266600.1"/>
    <property type="molecule type" value="Genomic_DNA"/>
</dbReference>
<organism evidence="2 3">
    <name type="scientific">Arthrobacter cryoconiti</name>
    <dbReference type="NCBI Taxonomy" id="748907"/>
    <lineage>
        <taxon>Bacteria</taxon>
        <taxon>Bacillati</taxon>
        <taxon>Actinomycetota</taxon>
        <taxon>Actinomycetes</taxon>
        <taxon>Micrococcales</taxon>
        <taxon>Micrococcaceae</taxon>
        <taxon>Arthrobacter</taxon>
    </lineage>
</organism>
<name>A0ABV8R2B3_9MICC</name>
<dbReference type="Proteomes" id="UP001595773">
    <property type="component" value="Unassembled WGS sequence"/>
</dbReference>
<accession>A0ABV8R2B3</accession>
<sequence length="63" mass="6909">MSATFRGFTRLAKGWRRARSATREASNPAHGNAGYIGPATPTYPTPSSNLDVSWLKTREKSAR</sequence>
<evidence type="ECO:0000313" key="3">
    <source>
        <dbReference type="Proteomes" id="UP001595773"/>
    </source>
</evidence>
<comment type="caution">
    <text evidence="2">The sequence shown here is derived from an EMBL/GenBank/DDBJ whole genome shotgun (WGS) entry which is preliminary data.</text>
</comment>
<feature type="region of interest" description="Disordered" evidence="1">
    <location>
        <begin position="14"/>
        <end position="50"/>
    </location>
</feature>
<evidence type="ECO:0000313" key="2">
    <source>
        <dbReference type="EMBL" id="MFC4266600.1"/>
    </source>
</evidence>
<evidence type="ECO:0000256" key="1">
    <source>
        <dbReference type="SAM" id="MobiDB-lite"/>
    </source>
</evidence>
<keyword evidence="3" id="KW-1185">Reference proteome</keyword>
<protein>
    <submittedName>
        <fullName evidence="2">Uncharacterized protein</fullName>
    </submittedName>
</protein>
<reference evidence="3" key="1">
    <citation type="journal article" date="2019" name="Int. J. Syst. Evol. Microbiol.">
        <title>The Global Catalogue of Microorganisms (GCM) 10K type strain sequencing project: providing services to taxonomists for standard genome sequencing and annotation.</title>
        <authorList>
            <consortium name="The Broad Institute Genomics Platform"/>
            <consortium name="The Broad Institute Genome Sequencing Center for Infectious Disease"/>
            <person name="Wu L."/>
            <person name="Ma J."/>
        </authorList>
    </citation>
    <scope>NUCLEOTIDE SEQUENCE [LARGE SCALE GENOMIC DNA]</scope>
    <source>
        <strain evidence="3">CGMCC 1.10698</strain>
    </source>
</reference>
<proteinExistence type="predicted"/>